<sequence length="304" mass="34523">MMVKNKKSPYISLSLTILLLFTQPLMATVYDLGSVNKRLIGKNTMHTVVKGDYFQQLAEQYNVGFLALLAANPQHDPFLLKIGAQLVIPSEMLLPFITRQGIVINLPELRLYYFSPQENKVHVFPVGIGRQGLSTPLTSTVIGEKRKDPIWRPTQAMQERHFAEHGKYLAKEVPAGPNNPFGKYALRLGTSEYLIHGSNQRFGIGMRASSGCIRMYDDDIKWLFDNVPLNTKVRVINQPVKMSYENGEKQLIEIHQPLTDLDVTKNNVILTKAMHRFVGSTREYWQQLLPIIEKPHGLVVELAK</sequence>
<dbReference type="PROSITE" id="PS51782">
    <property type="entry name" value="LYSM"/>
    <property type="match status" value="1"/>
</dbReference>
<keyword evidence="10 12" id="KW-0573">Peptidoglycan synthesis</keyword>
<dbReference type="SUPFAM" id="SSF141523">
    <property type="entry name" value="L,D-transpeptidase catalytic domain-like"/>
    <property type="match status" value="1"/>
</dbReference>
<dbReference type="PROSITE" id="PS52029">
    <property type="entry name" value="LD_TPASE"/>
    <property type="match status" value="1"/>
</dbReference>
<keyword evidence="7" id="KW-0574">Periplasm</keyword>
<evidence type="ECO:0000256" key="2">
    <source>
        <dbReference type="ARBA" id="ARBA00004752"/>
    </source>
</evidence>
<dbReference type="Pfam" id="PF17969">
    <property type="entry name" value="Ldt_C"/>
    <property type="match status" value="1"/>
</dbReference>
<keyword evidence="16" id="KW-1185">Reference proteome</keyword>
<comment type="subcellular location">
    <subcellularLocation>
        <location evidence="1">Periplasm</location>
    </subcellularLocation>
</comment>
<comment type="similarity">
    <text evidence="3">Belongs to the YkuD family.</text>
</comment>
<dbReference type="PANTHER" id="PTHR30582:SF24">
    <property type="entry name" value="L,D-TRANSPEPTIDASE ERFK_SRFK-RELATED"/>
    <property type="match status" value="1"/>
</dbReference>
<dbReference type="RefSeq" id="WP_057182048.1">
    <property type="nucleotide sequence ID" value="NZ_BDQM01000021.1"/>
</dbReference>
<evidence type="ECO:0000313" key="15">
    <source>
        <dbReference type="EMBL" id="GAW96895.1"/>
    </source>
</evidence>
<dbReference type="InterPro" id="IPR038063">
    <property type="entry name" value="Transpep_catalytic_dom"/>
</dbReference>
<comment type="caution">
    <text evidence="15">The sequence shown here is derived from an EMBL/GenBank/DDBJ whole genome shotgun (WGS) entry which is preliminary data.</text>
</comment>
<evidence type="ECO:0000259" key="13">
    <source>
        <dbReference type="PROSITE" id="PS51782"/>
    </source>
</evidence>
<evidence type="ECO:0000256" key="8">
    <source>
        <dbReference type="ARBA" id="ARBA00022801"/>
    </source>
</evidence>
<organism evidence="15 16">
    <name type="scientific">Colwellia marinimaniae</name>
    <dbReference type="NCBI Taxonomy" id="1513592"/>
    <lineage>
        <taxon>Bacteria</taxon>
        <taxon>Pseudomonadati</taxon>
        <taxon>Pseudomonadota</taxon>
        <taxon>Gammaproteobacteria</taxon>
        <taxon>Alteromonadales</taxon>
        <taxon>Colwelliaceae</taxon>
        <taxon>Colwellia</taxon>
    </lineage>
</organism>
<feature type="active site" description="Proton donor/acceptor" evidence="12">
    <location>
        <position position="196"/>
    </location>
</feature>
<evidence type="ECO:0000256" key="12">
    <source>
        <dbReference type="PROSITE-ProRule" id="PRU01373"/>
    </source>
</evidence>
<keyword evidence="9 12" id="KW-0133">Cell shape</keyword>
<name>A0ABQ0MX17_9GAMM</name>
<comment type="pathway">
    <text evidence="2 12">Cell wall biogenesis; peptidoglycan biosynthesis.</text>
</comment>
<dbReference type="InterPro" id="IPR041597">
    <property type="entry name" value="Ldt_C"/>
</dbReference>
<dbReference type="CDD" id="cd16913">
    <property type="entry name" value="YkuD_like"/>
    <property type="match status" value="1"/>
</dbReference>
<reference evidence="15 16" key="1">
    <citation type="submission" date="2017-06" db="EMBL/GenBank/DDBJ databases">
        <title>Whole Genome Sequences of Colwellia marinimaniae MTCD1.</title>
        <authorList>
            <person name="Kusumoto H."/>
            <person name="Inoue M."/>
            <person name="Tanikawa K."/>
            <person name="Maeji H."/>
            <person name="Cameron J.H."/>
            <person name="Bartlett D.H."/>
        </authorList>
    </citation>
    <scope>NUCLEOTIDE SEQUENCE [LARGE SCALE GENOMIC DNA]</scope>
    <source>
        <strain evidence="15 16">MTCD1</strain>
    </source>
</reference>
<feature type="domain" description="LysM" evidence="13">
    <location>
        <begin position="44"/>
        <end position="88"/>
    </location>
</feature>
<gene>
    <name evidence="15" type="ORF">MTCD1_02518</name>
</gene>
<evidence type="ECO:0000256" key="5">
    <source>
        <dbReference type="ARBA" id="ARBA00022679"/>
    </source>
</evidence>
<evidence type="ECO:0000256" key="3">
    <source>
        <dbReference type="ARBA" id="ARBA00005992"/>
    </source>
</evidence>
<evidence type="ECO:0000313" key="16">
    <source>
        <dbReference type="Proteomes" id="UP000197068"/>
    </source>
</evidence>
<proteinExistence type="inferred from homology"/>
<protein>
    <submittedName>
        <fullName evidence="15">Peptidase</fullName>
    </submittedName>
</protein>
<evidence type="ECO:0000256" key="7">
    <source>
        <dbReference type="ARBA" id="ARBA00022764"/>
    </source>
</evidence>
<dbReference type="Gene3D" id="2.40.440.10">
    <property type="entry name" value="L,D-transpeptidase catalytic domain-like"/>
    <property type="match status" value="1"/>
</dbReference>
<evidence type="ECO:0000256" key="4">
    <source>
        <dbReference type="ARBA" id="ARBA00022676"/>
    </source>
</evidence>
<evidence type="ECO:0000259" key="14">
    <source>
        <dbReference type="PROSITE" id="PS52029"/>
    </source>
</evidence>
<evidence type="ECO:0000256" key="10">
    <source>
        <dbReference type="ARBA" id="ARBA00022984"/>
    </source>
</evidence>
<dbReference type="InterPro" id="IPR005490">
    <property type="entry name" value="LD_TPept_cat_dom"/>
</dbReference>
<accession>A0ABQ0MX17</accession>
<evidence type="ECO:0000256" key="9">
    <source>
        <dbReference type="ARBA" id="ARBA00022960"/>
    </source>
</evidence>
<dbReference type="InterPro" id="IPR018392">
    <property type="entry name" value="LysM"/>
</dbReference>
<feature type="domain" description="L,D-TPase catalytic" evidence="14">
    <location>
        <begin position="100"/>
        <end position="236"/>
    </location>
</feature>
<dbReference type="Pfam" id="PF03734">
    <property type="entry name" value="YkuD"/>
    <property type="match status" value="1"/>
</dbReference>
<keyword evidence="4" id="KW-0328">Glycosyltransferase</keyword>
<keyword evidence="6" id="KW-0732">Signal</keyword>
<dbReference type="Pfam" id="PF01476">
    <property type="entry name" value="LysM"/>
    <property type="match status" value="1"/>
</dbReference>
<keyword evidence="5" id="KW-0808">Transferase</keyword>
<dbReference type="SMART" id="SM00257">
    <property type="entry name" value="LysM"/>
    <property type="match status" value="1"/>
</dbReference>
<evidence type="ECO:0000256" key="11">
    <source>
        <dbReference type="ARBA" id="ARBA00023316"/>
    </source>
</evidence>
<dbReference type="InterPro" id="IPR050979">
    <property type="entry name" value="LD-transpeptidase"/>
</dbReference>
<evidence type="ECO:0000256" key="6">
    <source>
        <dbReference type="ARBA" id="ARBA00022729"/>
    </source>
</evidence>
<evidence type="ECO:0000256" key="1">
    <source>
        <dbReference type="ARBA" id="ARBA00004418"/>
    </source>
</evidence>
<keyword evidence="11 12" id="KW-0961">Cell wall biogenesis/degradation</keyword>
<dbReference type="EMBL" id="BDQM01000021">
    <property type="protein sequence ID" value="GAW96895.1"/>
    <property type="molecule type" value="Genomic_DNA"/>
</dbReference>
<feature type="active site" description="Nucleophile" evidence="12">
    <location>
        <position position="212"/>
    </location>
</feature>
<dbReference type="PANTHER" id="PTHR30582">
    <property type="entry name" value="L,D-TRANSPEPTIDASE"/>
    <property type="match status" value="1"/>
</dbReference>
<dbReference type="Gene3D" id="3.10.350.10">
    <property type="entry name" value="LysM domain"/>
    <property type="match status" value="1"/>
</dbReference>
<dbReference type="SUPFAM" id="SSF54106">
    <property type="entry name" value="LysM domain"/>
    <property type="match status" value="1"/>
</dbReference>
<dbReference type="InterPro" id="IPR036779">
    <property type="entry name" value="LysM_dom_sf"/>
</dbReference>
<dbReference type="Proteomes" id="UP000197068">
    <property type="component" value="Unassembled WGS sequence"/>
</dbReference>
<keyword evidence="8" id="KW-0378">Hydrolase</keyword>
<dbReference type="CDD" id="cd00118">
    <property type="entry name" value="LysM"/>
    <property type="match status" value="1"/>
</dbReference>